<dbReference type="InterPro" id="IPR021858">
    <property type="entry name" value="Fun_TF"/>
</dbReference>
<sequence length="117" mass="13141">MVLLAQLDLCSGDCLEFGTHLKAASEIVKRHGSDGTEQGFFQQRLAWLDIMGSTTSSRMIEKNPEHIKAALNKFKTPSGRGWGFDVFDCPIDLMSVLQTLLYCISYTCLQESHPMWP</sequence>
<dbReference type="EMBL" id="LLXE01000133">
    <property type="protein sequence ID" value="KUM61463.1"/>
    <property type="molecule type" value="Genomic_DNA"/>
</dbReference>
<accession>A0A124GRJ4</accession>
<dbReference type="AlphaFoldDB" id="A0A124GRJ4"/>
<reference evidence="1 2" key="1">
    <citation type="submission" date="2015-10" db="EMBL/GenBank/DDBJ databases">
        <title>Genome sequencing of Penicillium freii.</title>
        <authorList>
            <person name="Nguyen H.D."/>
            <person name="Visagie C.M."/>
            <person name="Seifert K.A."/>
        </authorList>
    </citation>
    <scope>NUCLEOTIDE SEQUENCE [LARGE SCALE GENOMIC DNA]</scope>
    <source>
        <strain evidence="1 2">DAOM 242723</strain>
    </source>
</reference>
<comment type="caution">
    <text evidence="1">The sequence shown here is derived from an EMBL/GenBank/DDBJ whole genome shotgun (WGS) entry which is preliminary data.</text>
</comment>
<name>A0A124GRJ4_PENFR</name>
<protein>
    <submittedName>
        <fullName evidence="1">Uncharacterized protein</fullName>
    </submittedName>
</protein>
<evidence type="ECO:0000313" key="2">
    <source>
        <dbReference type="Proteomes" id="UP000055045"/>
    </source>
</evidence>
<keyword evidence="2" id="KW-1185">Reference proteome</keyword>
<evidence type="ECO:0000313" key="1">
    <source>
        <dbReference type="EMBL" id="KUM61463.1"/>
    </source>
</evidence>
<dbReference type="Pfam" id="PF11951">
    <property type="entry name" value="Fungal_trans_2"/>
    <property type="match status" value="1"/>
</dbReference>
<gene>
    <name evidence="1" type="ORF">ACN42_g5659</name>
</gene>
<dbReference type="STRING" id="48697.A0A124GRJ4"/>
<proteinExistence type="predicted"/>
<dbReference type="Proteomes" id="UP000055045">
    <property type="component" value="Unassembled WGS sequence"/>
</dbReference>
<organism evidence="1 2">
    <name type="scientific">Penicillium freii</name>
    <dbReference type="NCBI Taxonomy" id="48697"/>
    <lineage>
        <taxon>Eukaryota</taxon>
        <taxon>Fungi</taxon>
        <taxon>Dikarya</taxon>
        <taxon>Ascomycota</taxon>
        <taxon>Pezizomycotina</taxon>
        <taxon>Eurotiomycetes</taxon>
        <taxon>Eurotiomycetidae</taxon>
        <taxon>Eurotiales</taxon>
        <taxon>Aspergillaceae</taxon>
        <taxon>Penicillium</taxon>
    </lineage>
</organism>